<dbReference type="GO" id="GO:0003735">
    <property type="term" value="F:structural constituent of ribosome"/>
    <property type="evidence" value="ECO:0007669"/>
    <property type="project" value="InterPro"/>
</dbReference>
<accession>A0A2P6N6P3</accession>
<keyword evidence="6" id="KW-1185">Reference proteome</keyword>
<dbReference type="InterPro" id="IPR044076">
    <property type="entry name" value="Ribosomal_P2"/>
</dbReference>
<reference evidence="5 6" key="1">
    <citation type="journal article" date="2018" name="Genome Biol. Evol.">
        <title>Multiple Roots of Fruiting Body Formation in Amoebozoa.</title>
        <authorList>
            <person name="Hillmann F."/>
            <person name="Forbes G."/>
            <person name="Novohradska S."/>
            <person name="Ferling I."/>
            <person name="Riege K."/>
            <person name="Groth M."/>
            <person name="Westermann M."/>
            <person name="Marz M."/>
            <person name="Spaller T."/>
            <person name="Winckler T."/>
            <person name="Schaap P."/>
            <person name="Glockner G."/>
        </authorList>
    </citation>
    <scope>NUCLEOTIDE SEQUENCE [LARGE SCALE GENOMIC DNA]</scope>
    <source>
        <strain evidence="5 6">Jena</strain>
    </source>
</reference>
<proteinExistence type="inferred from homology"/>
<protein>
    <submittedName>
        <fullName evidence="5">60S acidic ribosomal protein P2</fullName>
    </submittedName>
</protein>
<dbReference type="CDD" id="cd05833">
    <property type="entry name" value="Ribosomal_P2"/>
    <property type="match status" value="1"/>
</dbReference>
<dbReference type="AlphaFoldDB" id="A0A2P6N6P3"/>
<dbReference type="EMBL" id="MDYQ01000177">
    <property type="protein sequence ID" value="PRP79625.1"/>
    <property type="molecule type" value="Genomic_DNA"/>
</dbReference>
<comment type="similarity">
    <text evidence="1">Belongs to the eukaryotic ribosomal protein P1/P2 family.</text>
</comment>
<dbReference type="OrthoDB" id="30264at2759"/>
<evidence type="ECO:0000256" key="2">
    <source>
        <dbReference type="ARBA" id="ARBA00022980"/>
    </source>
</evidence>
<evidence type="ECO:0000313" key="5">
    <source>
        <dbReference type="EMBL" id="PRP79625.1"/>
    </source>
</evidence>
<dbReference type="Gene3D" id="1.10.10.1410">
    <property type="match status" value="1"/>
</dbReference>
<dbReference type="InParanoid" id="A0A2P6N6P3"/>
<dbReference type="GO" id="GO:0022625">
    <property type="term" value="C:cytosolic large ribosomal subunit"/>
    <property type="evidence" value="ECO:0007669"/>
    <property type="project" value="InterPro"/>
</dbReference>
<dbReference type="PANTHER" id="PTHR21141">
    <property type="entry name" value="60S ACIDIC RIBOSOMAL PROTEIN FAMILY MEMBER"/>
    <property type="match status" value="1"/>
</dbReference>
<dbReference type="PANTHER" id="PTHR21141:SF5">
    <property type="entry name" value="LARGE RIBOSOMAL SUBUNIT PROTEIN P2"/>
    <property type="match status" value="1"/>
</dbReference>
<dbReference type="GO" id="GO:0002182">
    <property type="term" value="P:cytoplasmic translational elongation"/>
    <property type="evidence" value="ECO:0007669"/>
    <property type="project" value="InterPro"/>
</dbReference>
<dbReference type="FunFam" id="1.10.10.1410:FF:000002">
    <property type="entry name" value="60S acidic ribosomal protein P2"/>
    <property type="match status" value="1"/>
</dbReference>
<dbReference type="InterPro" id="IPR038716">
    <property type="entry name" value="P1/P2_N_sf"/>
</dbReference>
<dbReference type="Proteomes" id="UP000241769">
    <property type="component" value="Unassembled WGS sequence"/>
</dbReference>
<keyword evidence="2 5" id="KW-0689">Ribosomal protein</keyword>
<name>A0A2P6N6P3_9EUKA</name>
<feature type="compositionally biased region" description="Acidic residues" evidence="4">
    <location>
        <begin position="251"/>
        <end position="262"/>
    </location>
</feature>
<evidence type="ECO:0000256" key="1">
    <source>
        <dbReference type="ARBA" id="ARBA00005436"/>
    </source>
</evidence>
<keyword evidence="3" id="KW-0687">Ribonucleoprotein</keyword>
<evidence type="ECO:0000313" key="6">
    <source>
        <dbReference type="Proteomes" id="UP000241769"/>
    </source>
</evidence>
<feature type="compositionally biased region" description="Basic and acidic residues" evidence="4">
    <location>
        <begin position="230"/>
        <end position="242"/>
    </location>
</feature>
<dbReference type="Pfam" id="PF00428">
    <property type="entry name" value="Ribosomal_60s"/>
    <property type="match status" value="1"/>
</dbReference>
<evidence type="ECO:0000256" key="4">
    <source>
        <dbReference type="SAM" id="MobiDB-lite"/>
    </source>
</evidence>
<dbReference type="STRING" id="1890364.A0A2P6N6P3"/>
<organism evidence="5 6">
    <name type="scientific">Planoprotostelium fungivorum</name>
    <dbReference type="NCBI Taxonomy" id="1890364"/>
    <lineage>
        <taxon>Eukaryota</taxon>
        <taxon>Amoebozoa</taxon>
        <taxon>Evosea</taxon>
        <taxon>Variosea</taxon>
        <taxon>Cavosteliida</taxon>
        <taxon>Cavosteliaceae</taxon>
        <taxon>Planoprotostelium</taxon>
    </lineage>
</organism>
<evidence type="ECO:0000256" key="3">
    <source>
        <dbReference type="ARBA" id="ARBA00023274"/>
    </source>
</evidence>
<feature type="region of interest" description="Disordered" evidence="4">
    <location>
        <begin position="222"/>
        <end position="262"/>
    </location>
</feature>
<sequence>MMVLQEFGATQSIFDNSAPVIRVLLKVLSPYDDHSIGDLVSVGGGSQEFGFRTDPKWWWRFLWTGAFYRYGLCLKGDPRYDISSLLWLSAFVVAALKVSTVKCLAVVRLIDILDLFSWSVIQMHGHQPEKPNHLVSFTPNHFFATKQTKDKNMKNLAAYLLAILGGNQNPTVQDIQHILSSVGIEHDQKRSEELVEQMRGKDLQTVMMEGMDKMAKPVMVAAPAAQAEAPRADDRPPDRDDVVADLNINSVDDDEDFGSLFD</sequence>
<gene>
    <name evidence="5" type="ORF">PROFUN_12815</name>
</gene>
<comment type="caution">
    <text evidence="5">The sequence shown here is derived from an EMBL/GenBank/DDBJ whole genome shotgun (WGS) entry which is preliminary data.</text>
</comment>